<evidence type="ECO:0000313" key="8">
    <source>
        <dbReference type="EnsemblPlants" id="AUR62002338-RA:cds"/>
    </source>
</evidence>
<feature type="domain" description="TF-B3" evidence="7">
    <location>
        <begin position="127"/>
        <end position="221"/>
    </location>
</feature>
<dbReference type="SUPFAM" id="SSF101936">
    <property type="entry name" value="DNA-binding pseudobarrel domain"/>
    <property type="match status" value="2"/>
</dbReference>
<evidence type="ECO:0000256" key="5">
    <source>
        <dbReference type="ARBA" id="ARBA00023163"/>
    </source>
</evidence>
<comment type="subcellular location">
    <subcellularLocation>
        <location evidence="1">Nucleus</location>
    </subcellularLocation>
</comment>
<keyword evidence="4" id="KW-0238">DNA-binding</keyword>
<keyword evidence="5" id="KW-0804">Transcription</keyword>
<dbReference type="OMA" id="GEPIMFK"/>
<dbReference type="PANTHER" id="PTHR31674:SF62">
    <property type="entry name" value="B3 DOMAIN-CONTAINING PROTEIN REM14-RELATED"/>
    <property type="match status" value="1"/>
</dbReference>
<keyword evidence="3" id="KW-0805">Transcription regulation</keyword>
<keyword evidence="6" id="KW-0539">Nucleus</keyword>
<evidence type="ECO:0000256" key="4">
    <source>
        <dbReference type="ARBA" id="ARBA00023125"/>
    </source>
</evidence>
<proteinExistence type="predicted"/>
<keyword evidence="9" id="KW-1185">Reference proteome</keyword>
<dbReference type="Pfam" id="PF02362">
    <property type="entry name" value="B3"/>
    <property type="match status" value="2"/>
</dbReference>
<sequence length="221" mass="26117">MLRNQRVKSSNNYWFVKVCYYDEKLHFKDGWETFCKDHGLEEGDFLVFQHHRNLIFDVFVFDPTCCERPFPADFHQPSTNKVKSSSLNNLKIKDLFKNEKVEGLKLNKNDKVYSTSKATFKPREFPYCETFVKSYCLTWGGMPLPNEFARENDLVNKSCDEMVLKDEEGKEWTVSLRSYRKGRVAYIGKWRNFHNEHGLKTGDPVVFELIESGETPKMNFY</sequence>
<dbReference type="Gramene" id="AUR62002338-RA">
    <property type="protein sequence ID" value="AUR62002338-RA:cds"/>
    <property type="gene ID" value="AUR62002338"/>
</dbReference>
<name>A0A803KTI0_CHEQI</name>
<accession>A0A803KTI0</accession>
<dbReference type="PROSITE" id="PS50863">
    <property type="entry name" value="B3"/>
    <property type="match status" value="2"/>
</dbReference>
<keyword evidence="2" id="KW-0677">Repeat</keyword>
<evidence type="ECO:0000256" key="2">
    <source>
        <dbReference type="ARBA" id="ARBA00022737"/>
    </source>
</evidence>
<dbReference type="EnsemblPlants" id="AUR62002338-RA">
    <property type="protein sequence ID" value="AUR62002338-RA:cds"/>
    <property type="gene ID" value="AUR62002338"/>
</dbReference>
<dbReference type="Gene3D" id="2.40.330.10">
    <property type="entry name" value="DNA-binding pseudobarrel domain"/>
    <property type="match status" value="2"/>
</dbReference>
<organism evidence="8 9">
    <name type="scientific">Chenopodium quinoa</name>
    <name type="common">Quinoa</name>
    <dbReference type="NCBI Taxonomy" id="63459"/>
    <lineage>
        <taxon>Eukaryota</taxon>
        <taxon>Viridiplantae</taxon>
        <taxon>Streptophyta</taxon>
        <taxon>Embryophyta</taxon>
        <taxon>Tracheophyta</taxon>
        <taxon>Spermatophyta</taxon>
        <taxon>Magnoliopsida</taxon>
        <taxon>eudicotyledons</taxon>
        <taxon>Gunneridae</taxon>
        <taxon>Pentapetalae</taxon>
        <taxon>Caryophyllales</taxon>
        <taxon>Chenopodiaceae</taxon>
        <taxon>Chenopodioideae</taxon>
        <taxon>Atripliceae</taxon>
        <taxon>Chenopodium</taxon>
    </lineage>
</organism>
<evidence type="ECO:0000256" key="1">
    <source>
        <dbReference type="ARBA" id="ARBA00004123"/>
    </source>
</evidence>
<evidence type="ECO:0000259" key="7">
    <source>
        <dbReference type="PROSITE" id="PS50863"/>
    </source>
</evidence>
<protein>
    <recommendedName>
        <fullName evidence="7">TF-B3 domain-containing protein</fullName>
    </recommendedName>
</protein>
<dbReference type="Proteomes" id="UP000596660">
    <property type="component" value="Unplaced"/>
</dbReference>
<evidence type="ECO:0000256" key="3">
    <source>
        <dbReference type="ARBA" id="ARBA00023015"/>
    </source>
</evidence>
<dbReference type="GO" id="GO:0005634">
    <property type="term" value="C:nucleus"/>
    <property type="evidence" value="ECO:0007669"/>
    <property type="project" value="UniProtKB-SubCell"/>
</dbReference>
<dbReference type="InterPro" id="IPR039218">
    <property type="entry name" value="REM_fam"/>
</dbReference>
<evidence type="ECO:0000313" key="9">
    <source>
        <dbReference type="Proteomes" id="UP000596660"/>
    </source>
</evidence>
<feature type="domain" description="TF-B3" evidence="7">
    <location>
        <begin position="1"/>
        <end position="64"/>
    </location>
</feature>
<reference evidence="8" key="1">
    <citation type="journal article" date="2017" name="Nature">
        <title>The genome of Chenopodium quinoa.</title>
        <authorList>
            <person name="Jarvis D.E."/>
            <person name="Ho Y.S."/>
            <person name="Lightfoot D.J."/>
            <person name="Schmoeckel S.M."/>
            <person name="Li B."/>
            <person name="Borm T.J.A."/>
            <person name="Ohyanagi H."/>
            <person name="Mineta K."/>
            <person name="Michell C.T."/>
            <person name="Saber N."/>
            <person name="Kharbatia N.M."/>
            <person name="Rupper R.R."/>
            <person name="Sharp A.R."/>
            <person name="Dally N."/>
            <person name="Boughton B.A."/>
            <person name="Woo Y.H."/>
            <person name="Gao G."/>
            <person name="Schijlen E.G.W.M."/>
            <person name="Guo X."/>
            <person name="Momin A.A."/>
            <person name="Negrao S."/>
            <person name="Al-Babili S."/>
            <person name="Gehring C."/>
            <person name="Roessner U."/>
            <person name="Jung C."/>
            <person name="Murphy K."/>
            <person name="Arold S.T."/>
            <person name="Gojobori T."/>
            <person name="van der Linden C.G."/>
            <person name="van Loo E.N."/>
            <person name="Jellen E.N."/>
            <person name="Maughan P.J."/>
            <person name="Tester M."/>
        </authorList>
    </citation>
    <scope>NUCLEOTIDE SEQUENCE [LARGE SCALE GENOMIC DNA]</scope>
    <source>
        <strain evidence="8">cv. PI 614886</strain>
    </source>
</reference>
<dbReference type="AlphaFoldDB" id="A0A803KTI0"/>
<dbReference type="SMART" id="SM01019">
    <property type="entry name" value="B3"/>
    <property type="match status" value="1"/>
</dbReference>
<dbReference type="InterPro" id="IPR003340">
    <property type="entry name" value="B3_DNA-bd"/>
</dbReference>
<dbReference type="GO" id="GO:0003677">
    <property type="term" value="F:DNA binding"/>
    <property type="evidence" value="ECO:0007669"/>
    <property type="project" value="UniProtKB-KW"/>
</dbReference>
<evidence type="ECO:0000256" key="6">
    <source>
        <dbReference type="ARBA" id="ARBA00023242"/>
    </source>
</evidence>
<dbReference type="PANTHER" id="PTHR31674">
    <property type="entry name" value="B3 DOMAIN-CONTAINING PROTEIN REM-LIKE 3-RELATED"/>
    <property type="match status" value="1"/>
</dbReference>
<dbReference type="CDD" id="cd10017">
    <property type="entry name" value="B3_DNA"/>
    <property type="match status" value="2"/>
</dbReference>
<reference evidence="8" key="2">
    <citation type="submission" date="2021-03" db="UniProtKB">
        <authorList>
            <consortium name="EnsemblPlants"/>
        </authorList>
    </citation>
    <scope>IDENTIFICATION</scope>
</reference>
<dbReference type="InterPro" id="IPR015300">
    <property type="entry name" value="DNA-bd_pseudobarrel_sf"/>
</dbReference>